<dbReference type="Proteomes" id="UP001157960">
    <property type="component" value="Unassembled WGS sequence"/>
</dbReference>
<reference evidence="1 2" key="1">
    <citation type="submission" date="2017-05" db="EMBL/GenBank/DDBJ databases">
        <authorList>
            <person name="Varghese N."/>
            <person name="Submissions S."/>
        </authorList>
    </citation>
    <scope>NUCLEOTIDE SEQUENCE [LARGE SCALE GENOMIC DNA]</scope>
    <source>
        <strain evidence="1 2">DSM 28214</strain>
    </source>
</reference>
<gene>
    <name evidence="1" type="ORF">SAMN06264346_11599</name>
</gene>
<evidence type="ECO:0008006" key="3">
    <source>
        <dbReference type="Google" id="ProtNLM"/>
    </source>
</evidence>
<organism evidence="1 2">
    <name type="scientific">Chryseobacterium profundimaris</name>
    <dbReference type="NCBI Taxonomy" id="1387275"/>
    <lineage>
        <taxon>Bacteria</taxon>
        <taxon>Pseudomonadati</taxon>
        <taxon>Bacteroidota</taxon>
        <taxon>Flavobacteriia</taxon>
        <taxon>Flavobacteriales</taxon>
        <taxon>Weeksellaceae</taxon>
        <taxon>Chryseobacterium group</taxon>
        <taxon>Chryseobacterium</taxon>
    </lineage>
</organism>
<dbReference type="EMBL" id="FXTZ01000015">
    <property type="protein sequence ID" value="SMP32904.1"/>
    <property type="molecule type" value="Genomic_DNA"/>
</dbReference>
<evidence type="ECO:0000313" key="1">
    <source>
        <dbReference type="EMBL" id="SMP32904.1"/>
    </source>
</evidence>
<protein>
    <recommendedName>
        <fullName evidence="3">Quinol oxidase subunit 4</fullName>
    </recommendedName>
</protein>
<comment type="caution">
    <text evidence="1">The sequence shown here is derived from an EMBL/GenBank/DDBJ whole genome shotgun (WGS) entry which is preliminary data.</text>
</comment>
<evidence type="ECO:0000313" key="2">
    <source>
        <dbReference type="Proteomes" id="UP001157960"/>
    </source>
</evidence>
<proteinExistence type="predicted"/>
<keyword evidence="2" id="KW-1185">Reference proteome</keyword>
<name>A0ABY1PFV6_9FLAO</name>
<accession>A0ABY1PFV6</accession>
<sequence>MIKDTSKGIGYTFKINFGINIVSQIRNLKSEKMKELIKIVGVTTVMMMITSCIVHEHHGRRGMPPGHAKKVYIYEKRGHGHGHGHHRGPGRHR</sequence>